<gene>
    <name evidence="3" type="ORF">MOQ_004652</name>
</gene>
<reference evidence="3 4" key="1">
    <citation type="journal article" date="2012" name="BMC Genomics">
        <title>Comparative genomic analysis of human infective Trypanosoma cruzi lineages with the bat-restricted subspecies T. cruzi marinkellei.</title>
        <authorList>
            <person name="Franzen O."/>
            <person name="Talavera-Lopez C."/>
            <person name="Ochaya S."/>
            <person name="Butler C.E."/>
            <person name="Messenger L.A."/>
            <person name="Lewis M.D."/>
            <person name="Llewellyn M.S."/>
            <person name="Marinkelle C.J."/>
            <person name="Tyler K.M."/>
            <person name="Miles M.A."/>
            <person name="Andersson B."/>
        </authorList>
    </citation>
    <scope>NUCLEOTIDE SEQUENCE [LARGE SCALE GENOMIC DNA]</scope>
    <source>
        <strain evidence="3 4">B7</strain>
    </source>
</reference>
<organism evidence="3 4">
    <name type="scientific">Trypanosoma cruzi marinkellei</name>
    <dbReference type="NCBI Taxonomy" id="85056"/>
    <lineage>
        <taxon>Eukaryota</taxon>
        <taxon>Discoba</taxon>
        <taxon>Euglenozoa</taxon>
        <taxon>Kinetoplastea</taxon>
        <taxon>Metakinetoplastina</taxon>
        <taxon>Trypanosomatida</taxon>
        <taxon>Trypanosomatidae</taxon>
        <taxon>Trypanosoma</taxon>
        <taxon>Schizotrypanum</taxon>
    </lineage>
</organism>
<keyword evidence="4" id="KW-1185">Reference proteome</keyword>
<sequence>MAGASIALENVDEALEANRRLQAKLKQMIRQLCEAHNRFAALRLAVCGPVYSPKRRERLAKKRDRVDSATVTYYFNERLPSSSSFAPFRYAGVYAAGGVLRYAPLPLTADEVRWKEATETFPPLRYDLLNAKMRISFPRKKEERDDDVVNDDAFIAAVRGYTGNPCGATFWKALGGHGSSQFDIASRYVALRILKNRNCVPSHLEAYQLSDEEKNAAAKEAMWCHFGDLGAMFANYAELLVSAARRHAYMAELVGTVVDPFPPYVWESRMHFMRMVDSIVGETGISDGHNPLWDCEDVPLSQRFLKQSQTKPSLVDLTACLLAFKSEILGKKSSSQEITRMFLPRCGGASISLWELKQLRLSEESEKGRIEKKREKKRINCDENVYFCFSALMRDTERDKKKSRKVIFFSIAAVAPLSVLLAHLYIYGCIEKGA</sequence>
<dbReference type="Proteomes" id="UP000007350">
    <property type="component" value="Unassembled WGS sequence"/>
</dbReference>
<keyword evidence="2" id="KW-1133">Transmembrane helix</keyword>
<keyword evidence="1" id="KW-0175">Coiled coil</keyword>
<evidence type="ECO:0000313" key="4">
    <source>
        <dbReference type="Proteomes" id="UP000007350"/>
    </source>
</evidence>
<feature type="coiled-coil region" evidence="1">
    <location>
        <begin position="4"/>
        <end position="31"/>
    </location>
</feature>
<keyword evidence="2" id="KW-0472">Membrane</keyword>
<accession>K2N9I7</accession>
<dbReference type="OrthoDB" id="245789at2759"/>
<comment type="caution">
    <text evidence="3">The sequence shown here is derived from an EMBL/GenBank/DDBJ whole genome shotgun (WGS) entry which is preliminary data.</text>
</comment>
<evidence type="ECO:0000256" key="1">
    <source>
        <dbReference type="SAM" id="Coils"/>
    </source>
</evidence>
<evidence type="ECO:0000256" key="2">
    <source>
        <dbReference type="SAM" id="Phobius"/>
    </source>
</evidence>
<evidence type="ECO:0000313" key="3">
    <source>
        <dbReference type="EMBL" id="EKF31511.1"/>
    </source>
</evidence>
<dbReference type="AlphaFoldDB" id="K2N9I7"/>
<dbReference type="EMBL" id="AHKC01010763">
    <property type="protein sequence ID" value="EKF31511.1"/>
    <property type="molecule type" value="Genomic_DNA"/>
</dbReference>
<protein>
    <submittedName>
        <fullName evidence="3">Uncharacterized protein</fullName>
    </submittedName>
</protein>
<proteinExistence type="predicted"/>
<feature type="transmembrane region" description="Helical" evidence="2">
    <location>
        <begin position="406"/>
        <end position="427"/>
    </location>
</feature>
<name>K2N9I7_TRYCR</name>
<keyword evidence="2" id="KW-0812">Transmembrane</keyword>